<dbReference type="EMBL" id="QKWP01001135">
    <property type="protein sequence ID" value="RIB11423.1"/>
    <property type="molecule type" value="Genomic_DNA"/>
</dbReference>
<accession>A0A397UV80</accession>
<gene>
    <name evidence="1" type="ORF">C2G38_2203482</name>
</gene>
<evidence type="ECO:0000313" key="2">
    <source>
        <dbReference type="Proteomes" id="UP000266673"/>
    </source>
</evidence>
<keyword evidence="2" id="KW-1185">Reference proteome</keyword>
<dbReference type="AlphaFoldDB" id="A0A397UV80"/>
<name>A0A397UV80_9GLOM</name>
<protein>
    <submittedName>
        <fullName evidence="1">Uncharacterized protein</fullName>
    </submittedName>
</protein>
<sequence length="89" mass="9835">MSLNLLEAFENAARSAAKYEGFAFSKKDSNLTGYKGKSPFVVLHCTKAVATKFHSTTGGLNTEVKWVITKVVFEHNYSILELDKIASFS</sequence>
<dbReference type="Proteomes" id="UP000266673">
    <property type="component" value="Unassembled WGS sequence"/>
</dbReference>
<comment type="caution">
    <text evidence="1">The sequence shown here is derived from an EMBL/GenBank/DDBJ whole genome shotgun (WGS) entry which is preliminary data.</text>
</comment>
<proteinExistence type="predicted"/>
<organism evidence="1 2">
    <name type="scientific">Gigaspora rosea</name>
    <dbReference type="NCBI Taxonomy" id="44941"/>
    <lineage>
        <taxon>Eukaryota</taxon>
        <taxon>Fungi</taxon>
        <taxon>Fungi incertae sedis</taxon>
        <taxon>Mucoromycota</taxon>
        <taxon>Glomeromycotina</taxon>
        <taxon>Glomeromycetes</taxon>
        <taxon>Diversisporales</taxon>
        <taxon>Gigasporaceae</taxon>
        <taxon>Gigaspora</taxon>
    </lineage>
</organism>
<evidence type="ECO:0000313" key="1">
    <source>
        <dbReference type="EMBL" id="RIB11423.1"/>
    </source>
</evidence>
<reference evidence="1 2" key="1">
    <citation type="submission" date="2018-06" db="EMBL/GenBank/DDBJ databases">
        <title>Comparative genomics reveals the genomic features of Rhizophagus irregularis, R. cerebriforme, R. diaphanum and Gigaspora rosea, and their symbiotic lifestyle signature.</title>
        <authorList>
            <person name="Morin E."/>
            <person name="San Clemente H."/>
            <person name="Chen E.C.H."/>
            <person name="De La Providencia I."/>
            <person name="Hainaut M."/>
            <person name="Kuo A."/>
            <person name="Kohler A."/>
            <person name="Murat C."/>
            <person name="Tang N."/>
            <person name="Roy S."/>
            <person name="Loubradou J."/>
            <person name="Henrissat B."/>
            <person name="Grigoriev I.V."/>
            <person name="Corradi N."/>
            <person name="Roux C."/>
            <person name="Martin F.M."/>
        </authorList>
    </citation>
    <scope>NUCLEOTIDE SEQUENCE [LARGE SCALE GENOMIC DNA]</scope>
    <source>
        <strain evidence="1 2">DAOM 194757</strain>
    </source>
</reference>